<dbReference type="STRING" id="880073.Cabys_1718"/>
<dbReference type="GO" id="GO:0003684">
    <property type="term" value="F:damaged DNA binding"/>
    <property type="evidence" value="ECO:0007669"/>
    <property type="project" value="InterPro"/>
</dbReference>
<dbReference type="InterPro" id="IPR001126">
    <property type="entry name" value="UmuC"/>
</dbReference>
<comment type="subunit">
    <text evidence="3 16">Monomer.</text>
</comment>
<dbReference type="Gene3D" id="1.10.150.20">
    <property type="entry name" value="5' to 3' exonuclease, C-terminal subdomain"/>
    <property type="match status" value="1"/>
</dbReference>
<dbReference type="GO" id="GO:0005829">
    <property type="term" value="C:cytosol"/>
    <property type="evidence" value="ECO:0007669"/>
    <property type="project" value="TreeGrafter"/>
</dbReference>
<dbReference type="GO" id="GO:0009432">
    <property type="term" value="P:SOS response"/>
    <property type="evidence" value="ECO:0007669"/>
    <property type="project" value="TreeGrafter"/>
</dbReference>
<dbReference type="InterPro" id="IPR022880">
    <property type="entry name" value="DNApol_IV"/>
</dbReference>
<keyword evidence="6 16" id="KW-0808">Transferase</keyword>
<evidence type="ECO:0000256" key="8">
    <source>
        <dbReference type="ARBA" id="ARBA00022705"/>
    </source>
</evidence>
<dbReference type="FunFam" id="3.40.1170.60:FF:000001">
    <property type="entry name" value="DNA polymerase IV"/>
    <property type="match status" value="1"/>
</dbReference>
<dbReference type="InterPro" id="IPR036775">
    <property type="entry name" value="DNA_pol_Y-fam_lit_finger_sf"/>
</dbReference>
<keyword evidence="5 16" id="KW-0963">Cytoplasm</keyword>
<dbReference type="eggNOG" id="COG0389">
    <property type="taxonomic scope" value="Bacteria"/>
</dbReference>
<dbReference type="HOGENOM" id="CLU_012348_1_2_0"/>
<dbReference type="Pfam" id="PF00817">
    <property type="entry name" value="IMS"/>
    <property type="match status" value="1"/>
</dbReference>
<dbReference type="CDD" id="cd03586">
    <property type="entry name" value="PolY_Pol_IV_kappa"/>
    <property type="match status" value="1"/>
</dbReference>
<organism evidence="18 19">
    <name type="scientific">Caldithrix abyssi DSM 13497</name>
    <dbReference type="NCBI Taxonomy" id="880073"/>
    <lineage>
        <taxon>Bacteria</taxon>
        <taxon>Pseudomonadati</taxon>
        <taxon>Calditrichota</taxon>
        <taxon>Calditrichia</taxon>
        <taxon>Calditrichales</taxon>
        <taxon>Calditrichaceae</taxon>
        <taxon>Caldithrix</taxon>
    </lineage>
</organism>
<dbReference type="Pfam" id="PF11799">
    <property type="entry name" value="IMS_C"/>
    <property type="match status" value="1"/>
</dbReference>
<dbReference type="GO" id="GO:0006281">
    <property type="term" value="P:DNA repair"/>
    <property type="evidence" value="ECO:0007669"/>
    <property type="project" value="UniProtKB-UniRule"/>
</dbReference>
<dbReference type="FunCoup" id="H1XRX8">
    <property type="interactions" value="445"/>
</dbReference>
<dbReference type="NCBIfam" id="NF003015">
    <property type="entry name" value="PRK03858.1"/>
    <property type="match status" value="1"/>
</dbReference>
<keyword evidence="13 16" id="KW-0238">DNA-binding</keyword>
<dbReference type="Proteomes" id="UP000004671">
    <property type="component" value="Chromosome"/>
</dbReference>
<protein>
    <recommendedName>
        <fullName evidence="16">DNA polymerase IV</fullName>
        <shortName evidence="16">Pol IV</shortName>
        <ecNumber evidence="16">2.7.7.7</ecNumber>
    </recommendedName>
</protein>
<dbReference type="PANTHER" id="PTHR11076">
    <property type="entry name" value="DNA REPAIR POLYMERASE UMUC / TRANSFERASE FAMILY MEMBER"/>
    <property type="match status" value="1"/>
</dbReference>
<dbReference type="GO" id="GO:0006261">
    <property type="term" value="P:DNA-templated DNA replication"/>
    <property type="evidence" value="ECO:0007669"/>
    <property type="project" value="UniProtKB-UniRule"/>
</dbReference>
<gene>
    <name evidence="16" type="primary">dinB</name>
    <name evidence="18" type="ORF">Calab_2864</name>
</gene>
<evidence type="ECO:0000256" key="16">
    <source>
        <dbReference type="HAMAP-Rule" id="MF_01113"/>
    </source>
</evidence>
<evidence type="ECO:0000256" key="12">
    <source>
        <dbReference type="ARBA" id="ARBA00022932"/>
    </source>
</evidence>
<evidence type="ECO:0000256" key="11">
    <source>
        <dbReference type="ARBA" id="ARBA00022842"/>
    </source>
</evidence>
<dbReference type="Gene3D" id="3.30.70.270">
    <property type="match status" value="1"/>
</dbReference>
<dbReference type="Gene3D" id="3.30.1490.100">
    <property type="entry name" value="DNA polymerase, Y-family, little finger domain"/>
    <property type="match status" value="1"/>
</dbReference>
<evidence type="ECO:0000256" key="15">
    <source>
        <dbReference type="ARBA" id="ARBA00049244"/>
    </source>
</evidence>
<dbReference type="InterPro" id="IPR043128">
    <property type="entry name" value="Rev_trsase/Diguanyl_cyclase"/>
</dbReference>
<dbReference type="GO" id="GO:0003887">
    <property type="term" value="F:DNA-directed DNA polymerase activity"/>
    <property type="evidence" value="ECO:0007669"/>
    <property type="project" value="UniProtKB-UniRule"/>
</dbReference>
<evidence type="ECO:0000256" key="5">
    <source>
        <dbReference type="ARBA" id="ARBA00022490"/>
    </source>
</evidence>
<proteinExistence type="inferred from homology"/>
<dbReference type="OrthoDB" id="9808813at2"/>
<feature type="domain" description="UmuC" evidence="17">
    <location>
        <begin position="5"/>
        <end position="189"/>
    </location>
</feature>
<dbReference type="SUPFAM" id="SSF56672">
    <property type="entry name" value="DNA/RNA polymerases"/>
    <property type="match status" value="1"/>
</dbReference>
<dbReference type="NCBIfam" id="NF002751">
    <property type="entry name" value="PRK02794.1"/>
    <property type="match status" value="1"/>
</dbReference>
<dbReference type="NCBIfam" id="NF002677">
    <property type="entry name" value="PRK02406.1"/>
    <property type="match status" value="1"/>
</dbReference>
<keyword evidence="11 16" id="KW-0460">Magnesium</keyword>
<evidence type="ECO:0000256" key="1">
    <source>
        <dbReference type="ARBA" id="ARBA00004496"/>
    </source>
</evidence>
<evidence type="ECO:0000256" key="2">
    <source>
        <dbReference type="ARBA" id="ARBA00010945"/>
    </source>
</evidence>
<evidence type="ECO:0000259" key="17">
    <source>
        <dbReference type="PROSITE" id="PS50173"/>
    </source>
</evidence>
<evidence type="ECO:0000256" key="13">
    <source>
        <dbReference type="ARBA" id="ARBA00023125"/>
    </source>
</evidence>
<comment type="subcellular location">
    <subcellularLocation>
        <location evidence="1 16">Cytoplasm</location>
    </subcellularLocation>
</comment>
<dbReference type="InterPro" id="IPR043502">
    <property type="entry name" value="DNA/RNA_pol_sf"/>
</dbReference>
<dbReference type="RefSeq" id="WP_006929812.1">
    <property type="nucleotide sequence ID" value="NZ_CM001402.1"/>
</dbReference>
<comment type="cofactor">
    <cofactor evidence="16">
        <name>Mg(2+)</name>
        <dbReference type="ChEBI" id="CHEBI:18420"/>
    </cofactor>
    <text evidence="16">Binds 2 magnesium ions per subunit.</text>
</comment>
<evidence type="ECO:0000256" key="4">
    <source>
        <dbReference type="ARBA" id="ARBA00022457"/>
    </source>
</evidence>
<evidence type="ECO:0000256" key="10">
    <source>
        <dbReference type="ARBA" id="ARBA00022763"/>
    </source>
</evidence>
<dbReference type="HAMAP" id="MF_01113">
    <property type="entry name" value="DNApol_IV"/>
    <property type="match status" value="1"/>
</dbReference>
<sequence>MKRIILHVDMDAFFAAVEQREHPELKGKPVIIGADPRGGRGRGVVSTCSYEARKFGVHSAMPISQAYRLCPHGIYLPPNGALYQQVSQNIFQIFYEFTDLVEPVSIDEAFLDVTGSVRLFGDGPTIAQKIKQRIKEKERLSASIGVAPNKYLAKIASDLQKPDGLVVVETDQIETFLWPLDISRLWGAGERTQQILRKMGINTIGDLARFPPQVLKQKLGSAGEHFYRLAHGFDERPVITREEVKSVSNEHTFGKDVDDMDVVRKQLVYLAEKVGYRLRKKGLKGKTIHLKLRYDNFSTITRNMTISPPTNQTRQIVDVALDLFEKNYISGRKVRLVGVGVSGFDTQAARQTNLFDVLDEKQQKLDQVQDLLADRFGRHIVQRAESLKKKKK</sequence>
<reference evidence="18 19" key="1">
    <citation type="submission" date="2011-09" db="EMBL/GenBank/DDBJ databases">
        <title>The permanent draft genome of Caldithrix abyssi DSM 13497.</title>
        <authorList>
            <consortium name="US DOE Joint Genome Institute (JGI-PGF)"/>
            <person name="Lucas S."/>
            <person name="Han J."/>
            <person name="Lapidus A."/>
            <person name="Bruce D."/>
            <person name="Goodwin L."/>
            <person name="Pitluck S."/>
            <person name="Peters L."/>
            <person name="Kyrpides N."/>
            <person name="Mavromatis K."/>
            <person name="Ivanova N."/>
            <person name="Mikhailova N."/>
            <person name="Chertkov O."/>
            <person name="Detter J.C."/>
            <person name="Tapia R."/>
            <person name="Han C."/>
            <person name="Land M."/>
            <person name="Hauser L."/>
            <person name="Markowitz V."/>
            <person name="Cheng J.-F."/>
            <person name="Hugenholtz P."/>
            <person name="Woyke T."/>
            <person name="Wu D."/>
            <person name="Spring S."/>
            <person name="Brambilla E."/>
            <person name="Klenk H.-P."/>
            <person name="Eisen J.A."/>
        </authorList>
    </citation>
    <scope>NUCLEOTIDE SEQUENCE [LARGE SCALE GENOMIC DNA]</scope>
    <source>
        <strain evidence="18 19">DSM 13497</strain>
    </source>
</reference>
<evidence type="ECO:0000256" key="3">
    <source>
        <dbReference type="ARBA" id="ARBA00011245"/>
    </source>
</evidence>
<dbReference type="NCBIfam" id="NF002882">
    <property type="entry name" value="PRK03348.1"/>
    <property type="match status" value="1"/>
</dbReference>
<keyword evidence="19" id="KW-1185">Reference proteome</keyword>
<keyword evidence="9 16" id="KW-0479">Metal-binding</keyword>
<evidence type="ECO:0000256" key="7">
    <source>
        <dbReference type="ARBA" id="ARBA00022695"/>
    </source>
</evidence>
<dbReference type="Pfam" id="PF21999">
    <property type="entry name" value="IMS_HHH_1"/>
    <property type="match status" value="1"/>
</dbReference>
<feature type="site" description="Substrate discrimination" evidence="16">
    <location>
        <position position="14"/>
    </location>
</feature>
<keyword evidence="7 16" id="KW-0548">Nucleotidyltransferase</keyword>
<dbReference type="EC" id="2.7.7.7" evidence="16"/>
<comment type="similarity">
    <text evidence="2 16">Belongs to the DNA polymerase type-Y family.</text>
</comment>
<dbReference type="AlphaFoldDB" id="H1XRX8"/>
<dbReference type="InParanoid" id="H1XRX8"/>
<dbReference type="EMBL" id="CM001402">
    <property type="protein sequence ID" value="EHO42471.1"/>
    <property type="molecule type" value="Genomic_DNA"/>
</dbReference>
<evidence type="ECO:0000256" key="6">
    <source>
        <dbReference type="ARBA" id="ARBA00022679"/>
    </source>
</evidence>
<dbReference type="Gene3D" id="3.40.1170.60">
    <property type="match status" value="1"/>
</dbReference>
<dbReference type="GO" id="GO:0000287">
    <property type="term" value="F:magnesium ion binding"/>
    <property type="evidence" value="ECO:0007669"/>
    <property type="project" value="UniProtKB-UniRule"/>
</dbReference>
<dbReference type="InterPro" id="IPR050116">
    <property type="entry name" value="DNA_polymerase-Y"/>
</dbReference>
<dbReference type="FunFam" id="3.30.1490.100:FF:000004">
    <property type="entry name" value="DNA polymerase IV"/>
    <property type="match status" value="1"/>
</dbReference>
<dbReference type="NCBIfam" id="NF010731">
    <property type="entry name" value="PRK14133.1"/>
    <property type="match status" value="1"/>
</dbReference>
<keyword evidence="8 16" id="KW-0235">DNA replication</keyword>
<dbReference type="PaxDb" id="880073-Calab_2864"/>
<evidence type="ECO:0000313" key="19">
    <source>
        <dbReference type="Proteomes" id="UP000004671"/>
    </source>
</evidence>
<feature type="binding site" evidence="16">
    <location>
        <position position="9"/>
    </location>
    <ligand>
        <name>Mg(2+)</name>
        <dbReference type="ChEBI" id="CHEBI:18420"/>
    </ligand>
</feature>
<dbReference type="SUPFAM" id="SSF100879">
    <property type="entry name" value="Lesion bypass DNA polymerase (Y-family), little finger domain"/>
    <property type="match status" value="1"/>
</dbReference>
<evidence type="ECO:0000256" key="14">
    <source>
        <dbReference type="ARBA" id="ARBA00023204"/>
    </source>
</evidence>
<dbReference type="InterPro" id="IPR017961">
    <property type="entry name" value="DNA_pol_Y-fam_little_finger"/>
</dbReference>
<keyword evidence="14 16" id="KW-0234">DNA repair</keyword>
<feature type="active site" evidence="16">
    <location>
        <position position="108"/>
    </location>
</feature>
<accession>H1XRX8</accession>
<comment type="function">
    <text evidence="16">Poorly processive, error-prone DNA polymerase involved in untargeted mutagenesis. Copies undamaged DNA at stalled replication forks, which arise in vivo from mismatched or misaligned primer ends. These misaligned primers can be extended by PolIV. Exhibits no 3'-5' exonuclease (proofreading) activity. May be involved in translesional synthesis, in conjunction with the beta clamp from PolIII.</text>
</comment>
<evidence type="ECO:0000256" key="9">
    <source>
        <dbReference type="ARBA" id="ARBA00022723"/>
    </source>
</evidence>
<comment type="catalytic activity">
    <reaction evidence="15 16">
        <text>DNA(n) + a 2'-deoxyribonucleoside 5'-triphosphate = DNA(n+1) + diphosphate</text>
        <dbReference type="Rhea" id="RHEA:22508"/>
        <dbReference type="Rhea" id="RHEA-COMP:17339"/>
        <dbReference type="Rhea" id="RHEA-COMP:17340"/>
        <dbReference type="ChEBI" id="CHEBI:33019"/>
        <dbReference type="ChEBI" id="CHEBI:61560"/>
        <dbReference type="ChEBI" id="CHEBI:173112"/>
        <dbReference type="EC" id="2.7.7.7"/>
    </reaction>
</comment>
<evidence type="ECO:0000313" key="18">
    <source>
        <dbReference type="EMBL" id="EHO42471.1"/>
    </source>
</evidence>
<keyword evidence="10 16" id="KW-0227">DNA damage</keyword>
<dbReference type="InterPro" id="IPR053848">
    <property type="entry name" value="IMS_HHH_1"/>
</dbReference>
<dbReference type="PROSITE" id="PS50173">
    <property type="entry name" value="UMUC"/>
    <property type="match status" value="1"/>
</dbReference>
<keyword evidence="4 16" id="KW-0515">Mutator protein</keyword>
<dbReference type="GO" id="GO:0042276">
    <property type="term" value="P:error-prone translesion synthesis"/>
    <property type="evidence" value="ECO:0007669"/>
    <property type="project" value="TreeGrafter"/>
</dbReference>
<keyword evidence="12 16" id="KW-0239">DNA-directed DNA polymerase</keyword>
<name>H1XRX8_CALAY</name>
<feature type="binding site" evidence="16">
    <location>
        <position position="107"/>
    </location>
    <ligand>
        <name>Mg(2+)</name>
        <dbReference type="ChEBI" id="CHEBI:18420"/>
    </ligand>
</feature>
<dbReference type="PANTHER" id="PTHR11076:SF33">
    <property type="entry name" value="DNA POLYMERASE KAPPA"/>
    <property type="match status" value="1"/>
</dbReference>